<dbReference type="PANTHER" id="PTHR11908">
    <property type="entry name" value="XANTHINE DEHYDROGENASE"/>
    <property type="match status" value="1"/>
</dbReference>
<evidence type="ECO:0000256" key="1">
    <source>
        <dbReference type="ARBA" id="ARBA00022505"/>
    </source>
</evidence>
<protein>
    <submittedName>
        <fullName evidence="4">CO or xanthine dehydrogenase, Mo-binding subunit</fullName>
    </submittedName>
</protein>
<proteinExistence type="predicted"/>
<dbReference type="InterPro" id="IPR036856">
    <property type="entry name" value="Ald_Oxase/Xan_DH_a/b_sf"/>
</dbReference>
<dbReference type="SUPFAM" id="SSF54665">
    <property type="entry name" value="CO dehydrogenase molybdoprotein N-domain-like"/>
    <property type="match status" value="1"/>
</dbReference>
<dbReference type="Pfam" id="PF02738">
    <property type="entry name" value="MoCoBD_1"/>
    <property type="match status" value="1"/>
</dbReference>
<evidence type="ECO:0000313" key="5">
    <source>
        <dbReference type="Proteomes" id="UP000198921"/>
    </source>
</evidence>
<evidence type="ECO:0000256" key="2">
    <source>
        <dbReference type="ARBA" id="ARBA00023002"/>
    </source>
</evidence>
<dbReference type="SMART" id="SM01008">
    <property type="entry name" value="Ald_Xan_dh_C"/>
    <property type="match status" value="1"/>
</dbReference>
<dbReference type="GO" id="GO:0016491">
    <property type="term" value="F:oxidoreductase activity"/>
    <property type="evidence" value="ECO:0007669"/>
    <property type="project" value="UniProtKB-KW"/>
</dbReference>
<keyword evidence="2" id="KW-0560">Oxidoreductase</keyword>
<dbReference type="InterPro" id="IPR000674">
    <property type="entry name" value="Ald_Oxase/Xan_DH_a/b"/>
</dbReference>
<dbReference type="Gene3D" id="3.90.1170.50">
    <property type="entry name" value="Aldehyde oxidase/xanthine dehydrogenase, a/b hammerhead"/>
    <property type="match status" value="1"/>
</dbReference>
<dbReference type="Proteomes" id="UP000198921">
    <property type="component" value="Unassembled WGS sequence"/>
</dbReference>
<dbReference type="Gene3D" id="3.30.365.10">
    <property type="entry name" value="Aldehyde oxidase/xanthine dehydrogenase, molybdopterin binding domain"/>
    <property type="match status" value="4"/>
</dbReference>
<dbReference type="InterPro" id="IPR037165">
    <property type="entry name" value="AldOxase/xan_DH_Mopterin-bd_sf"/>
</dbReference>
<organism evidence="4 5">
    <name type="scientific">Geodermatophilus africanus</name>
    <dbReference type="NCBI Taxonomy" id="1137993"/>
    <lineage>
        <taxon>Bacteria</taxon>
        <taxon>Bacillati</taxon>
        <taxon>Actinomycetota</taxon>
        <taxon>Actinomycetes</taxon>
        <taxon>Geodermatophilales</taxon>
        <taxon>Geodermatophilaceae</taxon>
        <taxon>Geodermatophilus</taxon>
    </lineage>
</organism>
<reference evidence="5" key="1">
    <citation type="submission" date="2016-10" db="EMBL/GenBank/DDBJ databases">
        <authorList>
            <person name="Varghese N."/>
            <person name="Submissions S."/>
        </authorList>
    </citation>
    <scope>NUCLEOTIDE SEQUENCE [LARGE SCALE GENOMIC DNA]</scope>
    <source>
        <strain evidence="5">DSM 45422</strain>
    </source>
</reference>
<keyword evidence="5" id="KW-1185">Reference proteome</keyword>
<dbReference type="InterPro" id="IPR008274">
    <property type="entry name" value="AldOxase/xan_DH_MoCoBD1"/>
</dbReference>
<evidence type="ECO:0000313" key="4">
    <source>
        <dbReference type="EMBL" id="SDX82785.1"/>
    </source>
</evidence>
<dbReference type="OrthoDB" id="135295at2"/>
<dbReference type="SUPFAM" id="SSF56003">
    <property type="entry name" value="Molybdenum cofactor-binding domain"/>
    <property type="match status" value="1"/>
</dbReference>
<gene>
    <name evidence="4" type="ORF">SAMN05660209_01390</name>
</gene>
<dbReference type="GO" id="GO:0005506">
    <property type="term" value="F:iron ion binding"/>
    <property type="evidence" value="ECO:0007669"/>
    <property type="project" value="InterPro"/>
</dbReference>
<feature type="domain" description="Aldehyde oxidase/xanthine dehydrogenase a/b hammerhead" evidence="3">
    <location>
        <begin position="36"/>
        <end position="148"/>
    </location>
</feature>
<dbReference type="RefSeq" id="WP_091152839.1">
    <property type="nucleotide sequence ID" value="NZ_FNOT01000003.1"/>
</dbReference>
<keyword evidence="1" id="KW-0500">Molybdenum</keyword>
<dbReference type="PANTHER" id="PTHR11908:SF132">
    <property type="entry name" value="ALDEHYDE OXIDASE 1-RELATED"/>
    <property type="match status" value="1"/>
</dbReference>
<evidence type="ECO:0000259" key="3">
    <source>
        <dbReference type="SMART" id="SM01008"/>
    </source>
</evidence>
<name>A0A1H3EVX7_9ACTN</name>
<dbReference type="Pfam" id="PF20256">
    <property type="entry name" value="MoCoBD_2"/>
    <property type="match status" value="1"/>
</dbReference>
<dbReference type="InterPro" id="IPR016208">
    <property type="entry name" value="Ald_Oxase/xanthine_DH-like"/>
</dbReference>
<dbReference type="InterPro" id="IPR046867">
    <property type="entry name" value="AldOxase/xan_DH_MoCoBD2"/>
</dbReference>
<dbReference type="Pfam" id="PF01315">
    <property type="entry name" value="Ald_Xan_dh_C"/>
    <property type="match status" value="1"/>
</dbReference>
<accession>A0A1H3EVX7</accession>
<sequence length="819" mass="88630">MTAVERPAPPPVRTHKEDRRWVGKSIRKVEDPKFLRGRGGYVADLVRPGTLHAAVLRSPMPHARILSIETAAAEAAPGVHLVVTGAQAAELTGPLPDFGPDPTKHTWRCLAVDKVRYVGEGVAVVVADDRYLAEDALQLIEVEYDPLPPVTDPEAALRPGAALLHEALESNCAYDRQFTFGDVARDFAEADVVVRDRLRWHRSGGQPLETVGAIADFDPATEKLTVHTNSLSFTSYMFMAAGALGIPMNKFDVHQVPAGGSFGSKLFVTKPTVIAGMCSRILGRPVVYLEDRVDNMSNCDHHGSDRVYDVELAVMRDGTLRSITIDTIDDYGAYIQFGVGHHGNALAQVTGPYTIGSVQYRVRAALTNKNQQGAYRGFGSEVNNWMLEQVVDKAARELGMDAAEIRRRNFIPPEAFPYFIPSGNVYDSGDYATVLEKALELGEYDRWRAEQARLREEGRYIGIGLISAQERSVFSATEFWFWFDEPNAPVTSSPESVTLGVDATGTITATLYSCAFWGNSPETMVAQLVAEEFDCDPHSVSIIYHGLSGGLPATGPGGSRTTVMLAGAVEGASAKIKAKARRAAAHLMEVDPEDLEWAEGGFQVRGVPDQRKGLDEIAAMLHMFKHSFPEDLESGLEESKVYDHPYTTMPAPDRSDLGVFYPFMGNACHVPVVEVDVATGEVRILAYAAVHDCGTLVNPRSLAGHIVGGTAQGIGTALYEEFVYDDEGQLVTSSFLDYSIPTAMEVPELRIGHVETPSPYTPHGIKGGGEGGRMMAPAALNAAVNDALAPLGVRVTELPMTPDRLRAAIREAGAAPGRG</sequence>
<dbReference type="STRING" id="1137993.SAMN05660209_01390"/>
<dbReference type="AlphaFoldDB" id="A0A1H3EVX7"/>
<dbReference type="EMBL" id="FNOT01000003">
    <property type="protein sequence ID" value="SDX82785.1"/>
    <property type="molecule type" value="Genomic_DNA"/>
</dbReference>